<evidence type="ECO:0008006" key="4">
    <source>
        <dbReference type="Google" id="ProtNLM"/>
    </source>
</evidence>
<dbReference type="OrthoDB" id="903981at2759"/>
<evidence type="ECO:0000313" key="3">
    <source>
        <dbReference type="Proteomes" id="UP001153555"/>
    </source>
</evidence>
<dbReference type="EMBL" id="CACSLK010034598">
    <property type="protein sequence ID" value="CAA0843024.1"/>
    <property type="molecule type" value="Genomic_DNA"/>
</dbReference>
<evidence type="ECO:0000313" key="2">
    <source>
        <dbReference type="EMBL" id="CAA0843024.1"/>
    </source>
</evidence>
<name>A0A9N7P3Z9_STRHE</name>
<sequence>TTTSFSRLLQSPVSPTPTAQGAGVISAILVTGEGTRRYQESRGVQPMAGPAPLQAYPVTTQQGSPIVQAVAPPTGRQLGGVTAAPAQQMVTMTREEMQRMMANAATQVVQRVTHQTSQATTAPTTVVETQDEDVSSYGGGGDLKDRVMERMAEKLRQLQERVDERQDRRARGHSFSREILTVPLPVSFREINLTFDGSSEPSWHVRAFENMSVLHGYSDPVSCRVFLSTLRGGVLDWFHQLAPGSIKDFEDFADYGHTTEDFRNLKDEIERLIRAGHLKEFVIRDRARGKERRKCRKDSVVRSDREDEGEDYAQGEKGGRLGEAEKRRRGDGGREEQRGEIPVKRGMIYMIFRGPIDGDSNNARKEHIRAIKRKRKEVGITGRMLVISFGAEDVGGISLPHNDALVITAEVAGFDVKRVFIDTGSSVDVIFYDCFTQINKHLNLELKPVATTLYGFNGGEVMPMGEVSLTVALGSGDTRKVRIVRFVVVGAESSYYIILGRTGLNAFQAI</sequence>
<feature type="compositionally biased region" description="Polar residues" evidence="1">
    <location>
        <begin position="116"/>
        <end position="128"/>
    </location>
</feature>
<gene>
    <name evidence="2" type="ORF">SHERM_08878</name>
</gene>
<dbReference type="PANTHER" id="PTHR33240:SF15">
    <property type="entry name" value="GAG-PRO-LIKE PROTEIN"/>
    <property type="match status" value="1"/>
</dbReference>
<reference evidence="2" key="1">
    <citation type="submission" date="2019-12" db="EMBL/GenBank/DDBJ databases">
        <authorList>
            <person name="Scholes J."/>
        </authorList>
    </citation>
    <scope>NUCLEOTIDE SEQUENCE</scope>
</reference>
<dbReference type="InterPro" id="IPR021109">
    <property type="entry name" value="Peptidase_aspartic_dom_sf"/>
</dbReference>
<protein>
    <recommendedName>
        <fullName evidence="4">Retrotransposon gag domain-containing protein</fullName>
    </recommendedName>
</protein>
<feature type="compositionally biased region" description="Basic and acidic residues" evidence="1">
    <location>
        <begin position="317"/>
        <end position="339"/>
    </location>
</feature>
<dbReference type="Proteomes" id="UP001153555">
    <property type="component" value="Unassembled WGS sequence"/>
</dbReference>
<organism evidence="2 3">
    <name type="scientific">Striga hermonthica</name>
    <name type="common">Purple witchweed</name>
    <name type="synonym">Buchnera hermonthica</name>
    <dbReference type="NCBI Taxonomy" id="68872"/>
    <lineage>
        <taxon>Eukaryota</taxon>
        <taxon>Viridiplantae</taxon>
        <taxon>Streptophyta</taxon>
        <taxon>Embryophyta</taxon>
        <taxon>Tracheophyta</taxon>
        <taxon>Spermatophyta</taxon>
        <taxon>Magnoliopsida</taxon>
        <taxon>eudicotyledons</taxon>
        <taxon>Gunneridae</taxon>
        <taxon>Pentapetalae</taxon>
        <taxon>asterids</taxon>
        <taxon>lamiids</taxon>
        <taxon>Lamiales</taxon>
        <taxon>Orobanchaceae</taxon>
        <taxon>Buchnereae</taxon>
        <taxon>Striga</taxon>
    </lineage>
</organism>
<accession>A0A9N7P3Z9</accession>
<evidence type="ECO:0000256" key="1">
    <source>
        <dbReference type="SAM" id="MobiDB-lite"/>
    </source>
</evidence>
<dbReference type="AlphaFoldDB" id="A0A9N7P3Z9"/>
<comment type="caution">
    <text evidence="2">The sequence shown here is derived from an EMBL/GenBank/DDBJ whole genome shotgun (WGS) entry which is preliminary data.</text>
</comment>
<feature type="region of interest" description="Disordered" evidence="1">
    <location>
        <begin position="294"/>
        <end position="339"/>
    </location>
</feature>
<proteinExistence type="predicted"/>
<keyword evidence="3" id="KW-1185">Reference proteome</keyword>
<feature type="region of interest" description="Disordered" evidence="1">
    <location>
        <begin position="116"/>
        <end position="143"/>
    </location>
</feature>
<feature type="non-terminal residue" evidence="2">
    <location>
        <position position="510"/>
    </location>
</feature>
<feature type="compositionally biased region" description="Polar residues" evidence="1">
    <location>
        <begin position="1"/>
        <end position="19"/>
    </location>
</feature>
<feature type="region of interest" description="Disordered" evidence="1">
    <location>
        <begin position="1"/>
        <end position="20"/>
    </location>
</feature>
<dbReference type="PANTHER" id="PTHR33240">
    <property type="entry name" value="OS08G0508500 PROTEIN"/>
    <property type="match status" value="1"/>
</dbReference>
<dbReference type="Gene3D" id="2.40.70.10">
    <property type="entry name" value="Acid Proteases"/>
    <property type="match status" value="1"/>
</dbReference>
<feature type="non-terminal residue" evidence="2">
    <location>
        <position position="1"/>
    </location>
</feature>